<reference evidence="8 9" key="1">
    <citation type="journal article" date="2010" name="Science">
        <title>Genomic analysis of organismal complexity in the multicellular green alga Volvox carteri.</title>
        <authorList>
            <person name="Prochnik S.E."/>
            <person name="Umen J."/>
            <person name="Nedelcu A.M."/>
            <person name="Hallmann A."/>
            <person name="Miller S.M."/>
            <person name="Nishii I."/>
            <person name="Ferris P."/>
            <person name="Kuo A."/>
            <person name="Mitros T."/>
            <person name="Fritz-Laylin L.K."/>
            <person name="Hellsten U."/>
            <person name="Chapman J."/>
            <person name="Simakov O."/>
            <person name="Rensing S.A."/>
            <person name="Terry A."/>
            <person name="Pangilinan J."/>
            <person name="Kapitonov V."/>
            <person name="Jurka J."/>
            <person name="Salamov A."/>
            <person name="Shapiro H."/>
            <person name="Schmutz J."/>
            <person name="Grimwood J."/>
            <person name="Lindquist E."/>
            <person name="Lucas S."/>
            <person name="Grigoriev I.V."/>
            <person name="Schmitt R."/>
            <person name="Kirk D."/>
            <person name="Rokhsar D.S."/>
        </authorList>
    </citation>
    <scope>NUCLEOTIDE SEQUENCE [LARGE SCALE GENOMIC DNA]</scope>
    <source>
        <strain evidence="9">f. Nagariensis / Eve</strain>
    </source>
</reference>
<dbReference type="Pfam" id="PF07690">
    <property type="entry name" value="MFS_1"/>
    <property type="match status" value="1"/>
</dbReference>
<feature type="transmembrane region" description="Helical" evidence="7">
    <location>
        <begin position="627"/>
        <end position="645"/>
    </location>
</feature>
<feature type="region of interest" description="Disordered" evidence="6">
    <location>
        <begin position="1047"/>
        <end position="1078"/>
    </location>
</feature>
<keyword evidence="3 7" id="KW-0812">Transmembrane</keyword>
<accession>D8TL12</accession>
<dbReference type="GO" id="GO:0015112">
    <property type="term" value="F:nitrate transmembrane transporter activity"/>
    <property type="evidence" value="ECO:0007669"/>
    <property type="project" value="InterPro"/>
</dbReference>
<dbReference type="InterPro" id="IPR011701">
    <property type="entry name" value="MFS"/>
</dbReference>
<feature type="compositionally biased region" description="Pro residues" evidence="6">
    <location>
        <begin position="889"/>
        <end position="905"/>
    </location>
</feature>
<feature type="transmembrane region" description="Helical" evidence="7">
    <location>
        <begin position="1372"/>
        <end position="1397"/>
    </location>
</feature>
<feature type="compositionally biased region" description="Acidic residues" evidence="6">
    <location>
        <begin position="1050"/>
        <end position="1060"/>
    </location>
</feature>
<dbReference type="InterPro" id="IPR044772">
    <property type="entry name" value="NO3_transporter"/>
</dbReference>
<organism evidence="9">
    <name type="scientific">Volvox carteri f. nagariensis</name>
    <dbReference type="NCBI Taxonomy" id="3068"/>
    <lineage>
        <taxon>Eukaryota</taxon>
        <taxon>Viridiplantae</taxon>
        <taxon>Chlorophyta</taxon>
        <taxon>core chlorophytes</taxon>
        <taxon>Chlorophyceae</taxon>
        <taxon>CS clade</taxon>
        <taxon>Chlamydomonadales</taxon>
        <taxon>Volvocaceae</taxon>
        <taxon>Volvox</taxon>
    </lineage>
</organism>
<feature type="region of interest" description="Disordered" evidence="6">
    <location>
        <begin position="933"/>
        <end position="1000"/>
    </location>
</feature>
<keyword evidence="5 7" id="KW-0472">Membrane</keyword>
<dbReference type="PANTHER" id="PTHR23515">
    <property type="entry name" value="HIGH-AFFINITY NITRATE TRANSPORTER 2.3"/>
    <property type="match status" value="1"/>
</dbReference>
<dbReference type="GO" id="GO:0016020">
    <property type="term" value="C:membrane"/>
    <property type="evidence" value="ECO:0007669"/>
    <property type="project" value="UniProtKB-SubCell"/>
</dbReference>
<comment type="similarity">
    <text evidence="2">Belongs to the major facilitator superfamily. Nitrate/nitrite porter (TC 2.A.1.8) family.</text>
</comment>
<evidence type="ECO:0000313" key="9">
    <source>
        <dbReference type="Proteomes" id="UP000001058"/>
    </source>
</evidence>
<name>D8TL12_VOLCA</name>
<feature type="transmembrane region" description="Helical" evidence="7">
    <location>
        <begin position="494"/>
        <end position="514"/>
    </location>
</feature>
<evidence type="ECO:0000256" key="3">
    <source>
        <dbReference type="ARBA" id="ARBA00022692"/>
    </source>
</evidence>
<feature type="compositionally biased region" description="Basic and acidic residues" evidence="6">
    <location>
        <begin position="1108"/>
        <end position="1117"/>
    </location>
</feature>
<feature type="transmembrane region" description="Helical" evidence="7">
    <location>
        <begin position="1307"/>
        <end position="1327"/>
    </location>
</feature>
<feature type="region of interest" description="Disordered" evidence="6">
    <location>
        <begin position="723"/>
        <end position="907"/>
    </location>
</feature>
<feature type="transmembrane region" description="Helical" evidence="7">
    <location>
        <begin position="461"/>
        <end position="482"/>
    </location>
</feature>
<dbReference type="RefSeq" id="XP_002947064.1">
    <property type="nucleotide sequence ID" value="XM_002947018.1"/>
</dbReference>
<dbReference type="InterPro" id="IPR036259">
    <property type="entry name" value="MFS_trans_sf"/>
</dbReference>
<dbReference type="OrthoDB" id="434240at2759"/>
<feature type="transmembrane region" description="Helical" evidence="7">
    <location>
        <begin position="552"/>
        <end position="572"/>
    </location>
</feature>
<feature type="transmembrane region" description="Helical" evidence="7">
    <location>
        <begin position="526"/>
        <end position="545"/>
    </location>
</feature>
<evidence type="ECO:0008006" key="10">
    <source>
        <dbReference type="Google" id="ProtNLM"/>
    </source>
</evidence>
<gene>
    <name evidence="8" type="ORF">VOLCADRAFT_87317</name>
</gene>
<evidence type="ECO:0000256" key="2">
    <source>
        <dbReference type="ARBA" id="ARBA00008432"/>
    </source>
</evidence>
<dbReference type="STRING" id="3068.D8TL12"/>
<evidence type="ECO:0000256" key="4">
    <source>
        <dbReference type="ARBA" id="ARBA00022989"/>
    </source>
</evidence>
<feature type="compositionally biased region" description="Basic residues" evidence="6">
    <location>
        <begin position="933"/>
        <end position="950"/>
    </location>
</feature>
<evidence type="ECO:0000313" key="8">
    <source>
        <dbReference type="EMBL" id="EFJ51654.1"/>
    </source>
</evidence>
<dbReference type="KEGG" id="vcn:VOLCADRAFT_87317"/>
<evidence type="ECO:0000256" key="1">
    <source>
        <dbReference type="ARBA" id="ARBA00004141"/>
    </source>
</evidence>
<evidence type="ECO:0000256" key="6">
    <source>
        <dbReference type="SAM" id="MobiDB-lite"/>
    </source>
</evidence>
<feature type="region of interest" description="Disordered" evidence="6">
    <location>
        <begin position="162"/>
        <end position="190"/>
    </location>
</feature>
<dbReference type="InParanoid" id="D8TL12"/>
<feature type="transmembrane region" description="Helical" evidence="7">
    <location>
        <begin position="584"/>
        <end position="606"/>
    </location>
</feature>
<sequence length="1428" mass="146990">MTAGSGVSAVHRSSLLAPPLSDLPTSTSLPPQQVPAMPRPIPPPLCVHAYATQILTSQGAVMVPNDPCGGAMHATSHRTPWLSASVTAFDNGAFRPYHNLHELAGFDVPTIPYATRGPGHTSPQPQPHALSHVRPPLKRSHSASIRLWSFSLKELKGIGGATRAAARTGPGVSEKGNPDEELLRPSPGGDGANLLGTSGHFFRTVSISSQARRAKSMIHLPRLFVSAPQGVDSKGRVSVAAAGRGEEEVVQGGCSGRTSEAALAVPAAVASEDVPAVAAAGGAVALHKPREFLIRSWKSLRSVAVVNQGSVADVACSSCNEDKTMAAVSASTPCYGSIGMSHLPPAPASYTRTASGGCSPVSASAVGAEGAAAATTAASRGAADGGGGGGGGGGSPEPLRGSCGSYATVRSGALQKQLGAAFNRKQDEGACAAASRRHISAVHWHRFRPFSKLSDVPTRTFHLATAFIFVACMSVFTSSALLPAAQPDLGLSPAVVGGAAAAALVLPALVHFPMTAWWLGRLGPRYTQVLLLLLTAPALACMALVDSASAFILIRIISGILLLALTCTQFWLAATIRPHELPSALALCTCWGSAGAGAALLVLPLLASGLQRCCYPTAPSAAWRSAFYVPAAALVLLAFATFAFGQDTRFGDLLDRRKLPLPLPVDKARPSLPSLPPPLLLQSSGAGGGGGSMRTGDHEHVQMEGAAPQSPPLPLQRLRSVGTQMSGGLRRSVRPWSTAEATPLSAAARTEAQVDAGPGSPLTMGSGPGLHGSPQEREREQAQAVHGTQQAVTAPPGGNKVAIRLGPPVAAASDGSFSAADCRSRQSMSSAPYSAPPSDMDTATDGQGAGEQCSGKETAAAPLSSRRGGSAPQLPIAASSSSAPQASVAPPPPPSAPQLLPPAPLTPLVSQAPTRALLSGRLSPLGNARNIHHHEQHHHRQQQHQQRHSHPQPYPNQYSHNLHSRAVAGRESISSSRRQQLEDHSRSSPQPKAASPVNAYAPSSASASAATNSAARLGLVASGASSPLQHPHQPGPCMVSELATLREVDPDSDPDPDPDPDPAVGKQQRQQRQQQHAYAAGGMVMEEAEHAPVPGFQAMLAGCSDRRPSRVGVEKKGLPPAGERSSAAFGTSAALWNPPTSESALNEGQESPVADDLSYSHYHHSLTSPYVQTYDAKASLLNPYVLVLAVGYGCCFGTQLVALNSLPIYLAQRFALSPVRAGGLASLVGLMQLVMRPAGNGLVGPVTGLRTRRGPEAEEEKEDGDAAPSSGGGKHCSWCCCCCCGGGGSTGGQGTGSRLGLGLRGRLWVLWGSQGAAGMFCLLLGAVGPGSLAVTATCVVLFAASSQLAGSMLIALCALLPPLPAPRLRPSYTAVVGIVSGGGLMGAVVLQTAFFSYRGLTSPSSWIWMGQYVHGDCKMVSSEAYMRE</sequence>
<feature type="region of interest" description="Disordered" evidence="6">
    <location>
        <begin position="665"/>
        <end position="697"/>
    </location>
</feature>
<feature type="transmembrane region" description="Helical" evidence="7">
    <location>
        <begin position="1184"/>
        <end position="1210"/>
    </location>
</feature>
<feature type="region of interest" description="Disordered" evidence="6">
    <location>
        <begin position="1108"/>
        <end position="1129"/>
    </location>
</feature>
<protein>
    <recommendedName>
        <fullName evidence="10">Major facilitator superfamily (MFS) profile domain-containing protein</fullName>
    </recommendedName>
</protein>
<keyword evidence="9" id="KW-1185">Reference proteome</keyword>
<comment type="subcellular location">
    <subcellularLocation>
        <location evidence="1">Membrane</location>
        <topology evidence="1">Multi-pass membrane protein</topology>
    </subcellularLocation>
</comment>
<feature type="region of interest" description="Disordered" evidence="6">
    <location>
        <begin position="1245"/>
        <end position="1274"/>
    </location>
</feature>
<dbReference type="SUPFAM" id="SSF103473">
    <property type="entry name" value="MFS general substrate transporter"/>
    <property type="match status" value="2"/>
</dbReference>
<dbReference type="EMBL" id="GL378326">
    <property type="protein sequence ID" value="EFJ51654.1"/>
    <property type="molecule type" value="Genomic_DNA"/>
</dbReference>
<feature type="transmembrane region" description="Helical" evidence="7">
    <location>
        <begin position="1333"/>
        <end position="1360"/>
    </location>
</feature>
<evidence type="ECO:0000256" key="5">
    <source>
        <dbReference type="ARBA" id="ARBA00023136"/>
    </source>
</evidence>
<keyword evidence="4 7" id="KW-1133">Transmembrane helix</keyword>
<feature type="compositionally biased region" description="Low complexity" evidence="6">
    <location>
        <begin position="810"/>
        <end position="841"/>
    </location>
</feature>
<proteinExistence type="inferred from homology"/>
<dbReference type="GeneID" id="9620027"/>
<evidence type="ECO:0000256" key="7">
    <source>
        <dbReference type="SAM" id="Phobius"/>
    </source>
</evidence>
<feature type="compositionally biased region" description="Low complexity" evidence="6">
    <location>
        <begin position="870"/>
        <end position="888"/>
    </location>
</feature>
<dbReference type="Proteomes" id="UP000001058">
    <property type="component" value="Unassembled WGS sequence"/>
</dbReference>
<dbReference type="Gene3D" id="1.20.1250.20">
    <property type="entry name" value="MFS general substrate transporter like domains"/>
    <property type="match status" value="1"/>
</dbReference>